<gene>
    <name evidence="2" type="ORF">Tasa_041_019</name>
</gene>
<keyword evidence="3" id="KW-1185">Reference proteome</keyword>
<accession>A0A0D6MNG0</accession>
<dbReference type="RefSeq" id="WP_148505990.1">
    <property type="nucleotide sequence ID" value="NZ_BALE01000041.1"/>
</dbReference>
<evidence type="ECO:0000313" key="3">
    <source>
        <dbReference type="Proteomes" id="UP000032679"/>
    </source>
</evidence>
<dbReference type="STRING" id="1231623.Tasa_041_019"/>
<reference evidence="2 3" key="1">
    <citation type="submission" date="2012-10" db="EMBL/GenBank/DDBJ databases">
        <title>Genome sequencing of Tanticharoenia sakaeratensis NBRC 103193.</title>
        <authorList>
            <person name="Azuma Y."/>
            <person name="Hadano H."/>
            <person name="Hirakawa H."/>
            <person name="Matsushita K."/>
        </authorList>
    </citation>
    <scope>NUCLEOTIDE SEQUENCE [LARGE SCALE GENOMIC DNA]</scope>
    <source>
        <strain evidence="2 3">NBRC 103193</strain>
    </source>
</reference>
<proteinExistence type="predicted"/>
<dbReference type="AlphaFoldDB" id="A0A0D6MNG0"/>
<feature type="region of interest" description="Disordered" evidence="1">
    <location>
        <begin position="133"/>
        <end position="171"/>
    </location>
</feature>
<dbReference type="Proteomes" id="UP000032679">
    <property type="component" value="Unassembled WGS sequence"/>
</dbReference>
<protein>
    <submittedName>
        <fullName evidence="2">Uncharacterized protein</fullName>
    </submittedName>
</protein>
<comment type="caution">
    <text evidence="2">The sequence shown here is derived from an EMBL/GenBank/DDBJ whole genome shotgun (WGS) entry which is preliminary data.</text>
</comment>
<dbReference type="EMBL" id="BALE01000041">
    <property type="protein sequence ID" value="GAN55224.1"/>
    <property type="molecule type" value="Genomic_DNA"/>
</dbReference>
<name>A0A0D6MNG0_9PROT</name>
<organism evidence="2 3">
    <name type="scientific">Tanticharoenia sakaeratensis NBRC 103193</name>
    <dbReference type="NCBI Taxonomy" id="1231623"/>
    <lineage>
        <taxon>Bacteria</taxon>
        <taxon>Pseudomonadati</taxon>
        <taxon>Pseudomonadota</taxon>
        <taxon>Alphaproteobacteria</taxon>
        <taxon>Acetobacterales</taxon>
        <taxon>Acetobacteraceae</taxon>
        <taxon>Tanticharoenia</taxon>
    </lineage>
</organism>
<evidence type="ECO:0000256" key="1">
    <source>
        <dbReference type="SAM" id="MobiDB-lite"/>
    </source>
</evidence>
<feature type="compositionally biased region" description="Low complexity" evidence="1">
    <location>
        <begin position="133"/>
        <end position="145"/>
    </location>
</feature>
<sequence>MSESTNETAFCDVEKGEDMTAFAQMQKFAIEFGGYILTQDAKTFVLPLSRNSREQAEKRLSELISQYRGDRFQAGQFPEPELEALLTLEAATRIRKEIAKFQRNLLSGLRIHDIRSEVLASWLAEIETSNSFSVAADGDSGDSGATDPRATNKHGNQFWGDDYFPPKAGEL</sequence>
<evidence type="ECO:0000313" key="2">
    <source>
        <dbReference type="EMBL" id="GAN55224.1"/>
    </source>
</evidence>